<keyword evidence="2 3" id="KW-0472">Membrane</keyword>
<dbReference type="PANTHER" id="PTHR34295:SF1">
    <property type="entry name" value="BIOTIN TRANSPORTER BIOY"/>
    <property type="match status" value="1"/>
</dbReference>
<keyword evidence="2" id="KW-0813">Transport</keyword>
<feature type="transmembrane region" description="Helical" evidence="3">
    <location>
        <begin position="23"/>
        <end position="43"/>
    </location>
</feature>
<gene>
    <name evidence="4" type="ORF">ABID12_000865</name>
</gene>
<evidence type="ECO:0000256" key="2">
    <source>
        <dbReference type="PIRNR" id="PIRNR016661"/>
    </source>
</evidence>
<evidence type="ECO:0000313" key="4">
    <source>
        <dbReference type="EMBL" id="MET3598938.1"/>
    </source>
</evidence>
<keyword evidence="5" id="KW-1185">Reference proteome</keyword>
<dbReference type="Pfam" id="PF02632">
    <property type="entry name" value="BioY"/>
    <property type="match status" value="1"/>
</dbReference>
<organism evidence="4 5">
    <name type="scientific">Martelella mangrovi</name>
    <dbReference type="NCBI Taxonomy" id="1397477"/>
    <lineage>
        <taxon>Bacteria</taxon>
        <taxon>Pseudomonadati</taxon>
        <taxon>Pseudomonadota</taxon>
        <taxon>Alphaproteobacteria</taxon>
        <taxon>Hyphomicrobiales</taxon>
        <taxon>Aurantimonadaceae</taxon>
        <taxon>Martelella</taxon>
    </lineage>
</organism>
<comment type="caution">
    <text evidence="4">The sequence shown here is derived from an EMBL/GenBank/DDBJ whole genome shotgun (WGS) entry which is preliminary data.</text>
</comment>
<dbReference type="EMBL" id="JBEPLY010000002">
    <property type="protein sequence ID" value="MET3598938.1"/>
    <property type="molecule type" value="Genomic_DNA"/>
</dbReference>
<accession>A0ABV2I8Y1</accession>
<evidence type="ECO:0000256" key="1">
    <source>
        <dbReference type="ARBA" id="ARBA00010692"/>
    </source>
</evidence>
<dbReference type="Gene3D" id="1.10.1760.20">
    <property type="match status" value="1"/>
</dbReference>
<feature type="transmembrane region" description="Helical" evidence="3">
    <location>
        <begin position="49"/>
        <end position="68"/>
    </location>
</feature>
<sequence>MPMSSAGATGKQSVMIDLQNRPLAWKIGAVFVGTLFLALSSYIEVPMVPVPVTLQTFAVALVGALYGWRLGGVTITAWLVEGALGLPVLAGGAAGIHHFIGPTGGYLFAFPIAGMVMGFLAERGWNGQRMVLAFAGMLASNILCLVLGAAWLAVLVGAEQAIMLGVVPFLLGAVLKSALGAAVLKLVSGRTARLPG</sequence>
<reference evidence="4 5" key="1">
    <citation type="submission" date="2024-06" db="EMBL/GenBank/DDBJ databases">
        <title>Genomic Encyclopedia of Type Strains, Phase IV (KMG-IV): sequencing the most valuable type-strain genomes for metagenomic binning, comparative biology and taxonomic classification.</title>
        <authorList>
            <person name="Goeker M."/>
        </authorList>
    </citation>
    <scope>NUCLEOTIDE SEQUENCE [LARGE SCALE GENOMIC DNA]</scope>
    <source>
        <strain evidence="4 5">DSM 28102</strain>
    </source>
</reference>
<keyword evidence="3" id="KW-0812">Transmembrane</keyword>
<evidence type="ECO:0000256" key="3">
    <source>
        <dbReference type="SAM" id="Phobius"/>
    </source>
</evidence>
<comment type="similarity">
    <text evidence="1 2">Belongs to the BioY family.</text>
</comment>
<protein>
    <recommendedName>
        <fullName evidence="2">Biotin transporter</fullName>
    </recommendedName>
</protein>
<keyword evidence="3" id="KW-1133">Transmembrane helix</keyword>
<feature type="transmembrane region" description="Helical" evidence="3">
    <location>
        <begin position="132"/>
        <end position="156"/>
    </location>
</feature>
<feature type="transmembrane region" description="Helical" evidence="3">
    <location>
        <begin position="162"/>
        <end position="184"/>
    </location>
</feature>
<name>A0ABV2I8Y1_9HYPH</name>
<feature type="transmembrane region" description="Helical" evidence="3">
    <location>
        <begin position="103"/>
        <end position="120"/>
    </location>
</feature>
<keyword evidence="2" id="KW-1003">Cell membrane</keyword>
<dbReference type="PANTHER" id="PTHR34295">
    <property type="entry name" value="BIOTIN TRANSPORTER BIOY"/>
    <property type="match status" value="1"/>
</dbReference>
<dbReference type="PIRSF" id="PIRSF016661">
    <property type="entry name" value="BioY"/>
    <property type="match status" value="1"/>
</dbReference>
<dbReference type="Proteomes" id="UP001549164">
    <property type="component" value="Unassembled WGS sequence"/>
</dbReference>
<comment type="subcellular location">
    <subcellularLocation>
        <location evidence="2">Cell membrane</location>
        <topology evidence="2">Multi-pass membrane protein</topology>
    </subcellularLocation>
</comment>
<dbReference type="InterPro" id="IPR003784">
    <property type="entry name" value="BioY"/>
</dbReference>
<proteinExistence type="inferred from homology"/>
<evidence type="ECO:0000313" key="5">
    <source>
        <dbReference type="Proteomes" id="UP001549164"/>
    </source>
</evidence>